<feature type="region of interest" description="Disordered" evidence="1">
    <location>
        <begin position="172"/>
        <end position="194"/>
    </location>
</feature>
<proteinExistence type="evidence at transcript level"/>
<sequence length="271" mass="30146">MNGRLDGCLVVSCCDDSTDVLIKEIVHPVSVAPVRVSEGAQAFPWAIETKYYTATVYLHTTSVSVVDYDDTDENIHGLILLFDPNQKNTLELAAKWVEKCHCDVVLLVCGRCPSTAEPQGLSRQQVLEWCIERSCELIETRPGQEDDEEDATGVKRIIEALHAHPWPQLEMKAEAPGPSRTTNQCPRLSAGDSGEADRDLKLFTEAMATDGEDVSFEELFAKFKDMKVEADKLSGEERKKFAEKVAIQFWRAFGGEEDEICGLSSEDEGEK</sequence>
<organism evidence="2">
    <name type="scientific">Amblyomma cajennense</name>
    <name type="common">Cayenne tick</name>
    <name type="synonym">Acarus cajennensis</name>
    <dbReference type="NCBI Taxonomy" id="34607"/>
    <lineage>
        <taxon>Eukaryota</taxon>
        <taxon>Metazoa</taxon>
        <taxon>Ecdysozoa</taxon>
        <taxon>Arthropoda</taxon>
        <taxon>Chelicerata</taxon>
        <taxon>Arachnida</taxon>
        <taxon>Acari</taxon>
        <taxon>Parasitiformes</taxon>
        <taxon>Ixodida</taxon>
        <taxon>Ixodoidea</taxon>
        <taxon>Ixodidae</taxon>
        <taxon>Amblyomminae</taxon>
        <taxon>Amblyomma</taxon>
    </lineage>
</organism>
<evidence type="ECO:0000256" key="1">
    <source>
        <dbReference type="SAM" id="MobiDB-lite"/>
    </source>
</evidence>
<reference evidence="2" key="1">
    <citation type="submission" date="2014-03" db="EMBL/GenBank/DDBJ databases">
        <title>The sialotranscriptome of Amblyomma triste, Amblyomma parvum and Amblyomma cajennense ticks, uncovered by 454-based RNA-seq.</title>
        <authorList>
            <person name="Garcia G.R."/>
            <person name="Gardinassi L.G."/>
            <person name="Ribeiro J.M."/>
            <person name="Anatriello E."/>
            <person name="Ferreira B.R."/>
            <person name="Moreira H.N."/>
            <person name="Mafra C."/>
            <person name="Olegario M.M."/>
            <person name="Szabo P.J."/>
            <person name="Miranda-Santos I.K."/>
            <person name="Maruyama S.R."/>
        </authorList>
    </citation>
    <scope>NUCLEOTIDE SEQUENCE</scope>
    <source>
        <strain evidence="2">Uberlandia</strain>
        <tissue evidence="2">Salivary glands</tissue>
    </source>
</reference>
<name>A0A023FH16_AMBCJ</name>
<dbReference type="Gene3D" id="3.40.50.11960">
    <property type="match status" value="1"/>
</dbReference>
<dbReference type="InterPro" id="IPR019341">
    <property type="entry name" value="Alpha/Gamma-adaptin-bd_p34"/>
</dbReference>
<evidence type="ECO:0000313" key="2">
    <source>
        <dbReference type="EMBL" id="JAC21201.1"/>
    </source>
</evidence>
<dbReference type="PANTHER" id="PTHR14659:SF1">
    <property type="entry name" value="ALPHA- AND GAMMA-ADAPTIN-BINDING PROTEIN P34"/>
    <property type="match status" value="1"/>
</dbReference>
<dbReference type="Pfam" id="PF10199">
    <property type="entry name" value="Adaptin_binding"/>
    <property type="match status" value="1"/>
</dbReference>
<dbReference type="AlphaFoldDB" id="A0A023FH16"/>
<protein>
    <recommendedName>
        <fullName evidence="3">Alpha and gamma adaptin binding protein</fullName>
    </recommendedName>
</protein>
<accession>A0A023FH16</accession>
<dbReference type="EMBL" id="GBBK01003281">
    <property type="protein sequence ID" value="JAC21201.1"/>
    <property type="molecule type" value="mRNA"/>
</dbReference>
<evidence type="ECO:0008006" key="3">
    <source>
        <dbReference type="Google" id="ProtNLM"/>
    </source>
</evidence>
<dbReference type="PANTHER" id="PTHR14659">
    <property type="entry name" value="ALPHA- AND GAMMA-ADAPTIN-BINDING PROTEIN P34"/>
    <property type="match status" value="1"/>
</dbReference>